<comment type="caution">
    <text evidence="2">The sequence shown here is derived from an EMBL/GenBank/DDBJ whole genome shotgun (WGS) entry which is preliminary data.</text>
</comment>
<feature type="region of interest" description="Disordered" evidence="1">
    <location>
        <begin position="228"/>
        <end position="279"/>
    </location>
</feature>
<proteinExistence type="predicted"/>
<evidence type="ECO:0000313" key="3">
    <source>
        <dbReference type="Proteomes" id="UP000550729"/>
    </source>
</evidence>
<dbReference type="Proteomes" id="UP000550729">
    <property type="component" value="Unassembled WGS sequence"/>
</dbReference>
<dbReference type="AlphaFoldDB" id="A0A848KUI3"/>
<evidence type="ECO:0000313" key="2">
    <source>
        <dbReference type="EMBL" id="NMO02544.1"/>
    </source>
</evidence>
<gene>
    <name evidence="2" type="ORF">HH308_15120</name>
</gene>
<feature type="compositionally biased region" description="Pro residues" evidence="1">
    <location>
        <begin position="268"/>
        <end position="279"/>
    </location>
</feature>
<reference evidence="2 3" key="1">
    <citation type="submission" date="2020-04" db="EMBL/GenBank/DDBJ databases">
        <title>Gordonia sp. nov. TBRC 11910.</title>
        <authorList>
            <person name="Suriyachadkun C."/>
        </authorList>
    </citation>
    <scope>NUCLEOTIDE SEQUENCE [LARGE SCALE GENOMIC DNA]</scope>
    <source>
        <strain evidence="2 3">TBRC 11910</strain>
    </source>
</reference>
<sequence>MAPVLPPNSTPRARRGVLGADTAVADDVALMTYLVSAGRVAKPENEQWHDELLRLVAQARRNLARSEGTFVMGHTHVRLFRVTRDDVISAAGSGSRHRTGVVEPDDPPTVPFAVSAHHVLASHPEFTPRSSIPRGRMPTPADLEPLPSEIRQPIPKVKTIPTTPSRVVLAAASALLVAAVGTVLIAAWTPESEPVTQNVAATHSQVPALAIPTTEVTAKAQDVSMARRPAASYVAPPPKITPKATVPDTSTRRKTSAPKRQHRRTLPNPIPGLPPIRLP</sequence>
<keyword evidence="3" id="KW-1185">Reference proteome</keyword>
<feature type="compositionally biased region" description="Basic residues" evidence="1">
    <location>
        <begin position="252"/>
        <end position="265"/>
    </location>
</feature>
<dbReference type="RefSeq" id="WP_170195039.1">
    <property type="nucleotide sequence ID" value="NZ_JABBNB010000014.1"/>
</dbReference>
<protein>
    <submittedName>
        <fullName evidence="2">Uncharacterized protein</fullName>
    </submittedName>
</protein>
<evidence type="ECO:0000256" key="1">
    <source>
        <dbReference type="SAM" id="MobiDB-lite"/>
    </source>
</evidence>
<name>A0A848KUI3_9ACTN</name>
<organism evidence="2 3">
    <name type="scientific">Gordonia asplenii</name>
    <dbReference type="NCBI Taxonomy" id="2725283"/>
    <lineage>
        <taxon>Bacteria</taxon>
        <taxon>Bacillati</taxon>
        <taxon>Actinomycetota</taxon>
        <taxon>Actinomycetes</taxon>
        <taxon>Mycobacteriales</taxon>
        <taxon>Gordoniaceae</taxon>
        <taxon>Gordonia</taxon>
    </lineage>
</organism>
<dbReference type="EMBL" id="JABBNB010000014">
    <property type="protein sequence ID" value="NMO02544.1"/>
    <property type="molecule type" value="Genomic_DNA"/>
</dbReference>
<accession>A0A848KUI3</accession>